<dbReference type="KEGG" id="bsed:DN745_00720"/>
<evidence type="ECO:0000313" key="2">
    <source>
        <dbReference type="Proteomes" id="UP000249799"/>
    </source>
</evidence>
<dbReference type="AlphaFoldDB" id="A0A2Z4FGE7"/>
<sequence>MKQIPESNDASPAAATSLRALFRWPIPLALIWLLAPVVGLSLRLALAPITPHDYWWSLAMGNLIASGAGIPHENLFLYTMPADAPFFNQPWLSQLMMAKLLDNFGHAGLLILRNITTVLTTTALLGLALWRVREPRIVGGLALLAVAAGAPVFAVRTQMFAFLPFMLLLGVLFGVADRRLSRRWLLLLIPLTALWGNLHGTFILVPILVGLCGGALVVQEWLETRRMPMREALVWGGTSVMTALAALLNPQGVGIYTYVHQLTVVSPVSQSVSEWQPPDISEPYGLLVFLVLVVGLSLLARDRKNLKLYEVALFAATTYLAFGSIRHMFWWAAMMMLVLPGPLSRALKLDDWRESATTGAQGALHMVLAVVMVGGLVLSQPGLPVHQTGVELLSGATRRAGPGKGMIDTDTPTQIMEGMLRDGYPGRIFHSQSVGGYLAYALATPVPRQVAFVDQRMEMIPESLWEVYFEIAGAKDGWQEVLDGYGVRTLLLSPGEQSGLIRAAQADPDWVLVAVDEGHLLFFRADQRDHLIRWR</sequence>
<gene>
    <name evidence="1" type="ORF">DN745_00720</name>
</gene>
<protein>
    <submittedName>
        <fullName evidence="1">Uncharacterized protein</fullName>
    </submittedName>
</protein>
<accession>A0A2Z4FGE7</accession>
<name>A0A2Z4FGE7_9DELT</name>
<dbReference type="Proteomes" id="UP000249799">
    <property type="component" value="Chromosome"/>
</dbReference>
<dbReference type="EMBL" id="CP030032">
    <property type="protein sequence ID" value="AWV87928.1"/>
    <property type="molecule type" value="Genomic_DNA"/>
</dbReference>
<organism evidence="1 2">
    <name type="scientific">Bradymonas sediminis</name>
    <dbReference type="NCBI Taxonomy" id="1548548"/>
    <lineage>
        <taxon>Bacteria</taxon>
        <taxon>Deltaproteobacteria</taxon>
        <taxon>Bradymonadales</taxon>
        <taxon>Bradymonadaceae</taxon>
        <taxon>Bradymonas</taxon>
    </lineage>
</organism>
<reference evidence="1 2" key="1">
    <citation type="submission" date="2018-06" db="EMBL/GenBank/DDBJ databases">
        <title>Lujinxingia sediminis gen. nov. sp. nov., a new facultative anaerobic member of the class Deltaproteobacteria, and proposal of Lujinxingaceae fam. nov.</title>
        <authorList>
            <person name="Guo L.-Y."/>
            <person name="Li C.-M."/>
            <person name="Wang S."/>
            <person name="Du Z.-J."/>
        </authorList>
    </citation>
    <scope>NUCLEOTIDE SEQUENCE [LARGE SCALE GENOMIC DNA]</scope>
    <source>
        <strain evidence="1 2">FA350</strain>
    </source>
</reference>
<proteinExistence type="predicted"/>
<evidence type="ECO:0000313" key="1">
    <source>
        <dbReference type="EMBL" id="AWV87928.1"/>
    </source>
</evidence>
<dbReference type="OrthoDB" id="9786218at2"/>
<dbReference type="RefSeq" id="WP_111331223.1">
    <property type="nucleotide sequence ID" value="NZ_CP030032.1"/>
</dbReference>
<keyword evidence="2" id="KW-1185">Reference proteome</keyword>